<protein>
    <submittedName>
        <fullName evidence="2">Uncharacterized protein</fullName>
    </submittedName>
</protein>
<gene>
    <name evidence="2" type="ORF">FPK30_04085</name>
</gene>
<accession>A0A556R3S2</accession>
<keyword evidence="3" id="KW-1185">Reference proteome</keyword>
<dbReference type="AlphaFoldDB" id="A0A556R3S2"/>
<keyword evidence="1" id="KW-1133">Transmembrane helix</keyword>
<evidence type="ECO:0000313" key="2">
    <source>
        <dbReference type="EMBL" id="TSJ83535.1"/>
    </source>
</evidence>
<dbReference type="EMBL" id="VMHK01000002">
    <property type="protein sequence ID" value="TSJ83535.1"/>
    <property type="molecule type" value="Genomic_DNA"/>
</dbReference>
<name>A0A556R3S2_9BIFI</name>
<evidence type="ECO:0000256" key="1">
    <source>
        <dbReference type="SAM" id="Phobius"/>
    </source>
</evidence>
<sequence>MLSPIAGILMVAATSTSVILGSSSLTKSLNMTWASTVRAAPFELRVGLTMTLVAMLVYLVF</sequence>
<proteinExistence type="predicted"/>
<comment type="caution">
    <text evidence="2">The sequence shown here is derived from an EMBL/GenBank/DDBJ whole genome shotgun (WGS) entry which is preliminary data.</text>
</comment>
<dbReference type="RefSeq" id="WP_186279367.1">
    <property type="nucleotide sequence ID" value="NZ_JACFRS010000002.1"/>
</dbReference>
<feature type="transmembrane region" description="Helical" evidence="1">
    <location>
        <begin position="44"/>
        <end position="60"/>
    </location>
</feature>
<keyword evidence="1" id="KW-0812">Transmembrane</keyword>
<keyword evidence="1" id="KW-0472">Membrane</keyword>
<organism evidence="2 3">
    <name type="scientific">Bifidobacterium apousia</name>
    <dbReference type="NCBI Taxonomy" id="2750996"/>
    <lineage>
        <taxon>Bacteria</taxon>
        <taxon>Bacillati</taxon>
        <taxon>Actinomycetota</taxon>
        <taxon>Actinomycetes</taxon>
        <taxon>Bifidobacteriales</taxon>
        <taxon>Bifidobacteriaceae</taxon>
        <taxon>Bifidobacterium</taxon>
    </lineage>
</organism>
<reference evidence="2 3" key="1">
    <citation type="submission" date="2019-07" db="EMBL/GenBank/DDBJ databases">
        <title>Bifidobacterium asteroides genomes.</title>
        <authorList>
            <person name="Zheng H."/>
        </authorList>
    </citation>
    <scope>NUCLEOTIDE SEQUENCE [LARGE SCALE GENOMIC DNA]</scope>
    <source>
        <strain evidence="2 3">W8102</strain>
    </source>
</reference>
<evidence type="ECO:0000313" key="3">
    <source>
        <dbReference type="Proteomes" id="UP000316508"/>
    </source>
</evidence>
<dbReference type="Proteomes" id="UP000316508">
    <property type="component" value="Unassembled WGS sequence"/>
</dbReference>